<dbReference type="EMBL" id="KN823115">
    <property type="protein sequence ID" value="KIO22236.1"/>
    <property type="molecule type" value="Genomic_DNA"/>
</dbReference>
<dbReference type="STRING" id="1051891.A0A0C3QB40"/>
<dbReference type="Pfam" id="PF00644">
    <property type="entry name" value="PARP"/>
    <property type="match status" value="1"/>
</dbReference>
<keyword evidence="1" id="KW-0328">Glycosyltransferase</keyword>
<organism evidence="3 4">
    <name type="scientific">Tulasnella calospora MUT 4182</name>
    <dbReference type="NCBI Taxonomy" id="1051891"/>
    <lineage>
        <taxon>Eukaryota</taxon>
        <taxon>Fungi</taxon>
        <taxon>Dikarya</taxon>
        <taxon>Basidiomycota</taxon>
        <taxon>Agaricomycotina</taxon>
        <taxon>Agaricomycetes</taxon>
        <taxon>Cantharellales</taxon>
        <taxon>Tulasnellaceae</taxon>
        <taxon>Tulasnella</taxon>
    </lineage>
</organism>
<reference evidence="4" key="2">
    <citation type="submission" date="2015-01" db="EMBL/GenBank/DDBJ databases">
        <title>Evolutionary Origins and Diversification of the Mycorrhizal Mutualists.</title>
        <authorList>
            <consortium name="DOE Joint Genome Institute"/>
            <consortium name="Mycorrhizal Genomics Consortium"/>
            <person name="Kohler A."/>
            <person name="Kuo A."/>
            <person name="Nagy L.G."/>
            <person name="Floudas D."/>
            <person name="Copeland A."/>
            <person name="Barry K.W."/>
            <person name="Cichocki N."/>
            <person name="Veneault-Fourrey C."/>
            <person name="LaButti K."/>
            <person name="Lindquist E.A."/>
            <person name="Lipzen A."/>
            <person name="Lundell T."/>
            <person name="Morin E."/>
            <person name="Murat C."/>
            <person name="Riley R."/>
            <person name="Ohm R."/>
            <person name="Sun H."/>
            <person name="Tunlid A."/>
            <person name="Henrissat B."/>
            <person name="Grigoriev I.V."/>
            <person name="Hibbett D.S."/>
            <person name="Martin F."/>
        </authorList>
    </citation>
    <scope>NUCLEOTIDE SEQUENCE [LARGE SCALE GENOMIC DNA]</scope>
    <source>
        <strain evidence="4">MUT 4182</strain>
    </source>
</reference>
<evidence type="ECO:0000313" key="4">
    <source>
        <dbReference type="Proteomes" id="UP000054248"/>
    </source>
</evidence>
<dbReference type="Gene3D" id="3.90.228.10">
    <property type="match status" value="1"/>
</dbReference>
<protein>
    <recommendedName>
        <fullName evidence="1">Poly [ADP-ribose] polymerase</fullName>
        <shortName evidence="1">PARP</shortName>
        <ecNumber evidence="1">2.4.2.-</ecNumber>
    </recommendedName>
</protein>
<evidence type="ECO:0000259" key="2">
    <source>
        <dbReference type="PROSITE" id="PS51059"/>
    </source>
</evidence>
<proteinExistence type="predicted"/>
<dbReference type="PROSITE" id="PS51059">
    <property type="entry name" value="PARP_CATALYTIC"/>
    <property type="match status" value="1"/>
</dbReference>
<dbReference type="EC" id="2.4.2.-" evidence="1"/>
<dbReference type="PANTHER" id="PTHR45740:SF2">
    <property type="entry name" value="POLY [ADP-RIBOSE] POLYMERASE"/>
    <property type="match status" value="1"/>
</dbReference>
<dbReference type="InterPro" id="IPR051712">
    <property type="entry name" value="ARTD-AVP"/>
</dbReference>
<keyword evidence="1" id="KW-0520">NAD</keyword>
<dbReference type="GO" id="GO:0003950">
    <property type="term" value="F:NAD+ poly-ADP-ribosyltransferase activity"/>
    <property type="evidence" value="ECO:0007669"/>
    <property type="project" value="UniProtKB-UniRule"/>
</dbReference>
<dbReference type="Gene3D" id="6.20.320.10">
    <property type="match status" value="1"/>
</dbReference>
<dbReference type="GO" id="GO:0005634">
    <property type="term" value="C:nucleus"/>
    <property type="evidence" value="ECO:0007669"/>
    <property type="project" value="TreeGrafter"/>
</dbReference>
<evidence type="ECO:0000313" key="3">
    <source>
        <dbReference type="EMBL" id="KIO22236.1"/>
    </source>
</evidence>
<dbReference type="GO" id="GO:1990404">
    <property type="term" value="F:NAD+-protein mono-ADP-ribosyltransferase activity"/>
    <property type="evidence" value="ECO:0007669"/>
    <property type="project" value="TreeGrafter"/>
</dbReference>
<dbReference type="OrthoDB" id="9514740at2759"/>
<keyword evidence="1" id="KW-0808">Transferase</keyword>
<dbReference type="PANTHER" id="PTHR45740">
    <property type="entry name" value="POLY [ADP-RIBOSE] POLYMERASE"/>
    <property type="match status" value="1"/>
</dbReference>
<gene>
    <name evidence="3" type="ORF">M407DRAFT_119731</name>
</gene>
<feature type="domain" description="PARP catalytic" evidence="2">
    <location>
        <begin position="1"/>
        <end position="119"/>
    </location>
</feature>
<reference evidence="3 4" key="1">
    <citation type="submission" date="2014-04" db="EMBL/GenBank/DDBJ databases">
        <authorList>
            <consortium name="DOE Joint Genome Institute"/>
            <person name="Kuo A."/>
            <person name="Girlanda M."/>
            <person name="Perotto S."/>
            <person name="Kohler A."/>
            <person name="Nagy L.G."/>
            <person name="Floudas D."/>
            <person name="Copeland A."/>
            <person name="Barry K.W."/>
            <person name="Cichocki N."/>
            <person name="Veneault-Fourrey C."/>
            <person name="LaButti K."/>
            <person name="Lindquist E.A."/>
            <person name="Lipzen A."/>
            <person name="Lundell T."/>
            <person name="Morin E."/>
            <person name="Murat C."/>
            <person name="Sun H."/>
            <person name="Tunlid A."/>
            <person name="Henrissat B."/>
            <person name="Grigoriev I.V."/>
            <person name="Hibbett D.S."/>
            <person name="Martin F."/>
            <person name="Nordberg H.P."/>
            <person name="Cantor M.N."/>
            <person name="Hua S.X."/>
        </authorList>
    </citation>
    <scope>NUCLEOTIDE SEQUENCE [LARGE SCALE GENOMIC DNA]</scope>
    <source>
        <strain evidence="3 4">MUT 4182</strain>
    </source>
</reference>
<dbReference type="SUPFAM" id="SSF56399">
    <property type="entry name" value="ADP-ribosylation"/>
    <property type="match status" value="1"/>
</dbReference>
<sequence>MCSSATCYLCIIMRSSFDVAKCSFGCLFGRGIYTSGTSSKSDTYVTQVASSKYRAMLMTRVLAGNAIKFTAPDPTLVSAPPGYEAIRGVPGSGLLYDELIVYDNDQVRPFYLVIYDVDT</sequence>
<dbReference type="HOGENOM" id="CLU_039434_2_0_1"/>
<keyword evidence="4" id="KW-1185">Reference proteome</keyword>
<name>A0A0C3QB40_9AGAM</name>
<dbReference type="Proteomes" id="UP000054248">
    <property type="component" value="Unassembled WGS sequence"/>
</dbReference>
<evidence type="ECO:0000256" key="1">
    <source>
        <dbReference type="RuleBase" id="RU362114"/>
    </source>
</evidence>
<dbReference type="InterPro" id="IPR012317">
    <property type="entry name" value="Poly(ADP-ribose)pol_cat_dom"/>
</dbReference>
<dbReference type="AlphaFoldDB" id="A0A0C3QB40"/>
<accession>A0A0C3QB40</accession>